<protein>
    <submittedName>
        <fullName evidence="1">Uncharacterized protein</fullName>
    </submittedName>
</protein>
<reference evidence="2" key="1">
    <citation type="submission" date="2013-03" db="EMBL/GenBank/DDBJ databases">
        <title>The Genome Sequence of Anopheles minimus MINIMUS1.</title>
        <authorList>
            <consortium name="The Broad Institute Genomics Platform"/>
            <person name="Neafsey D.E."/>
            <person name="Walton C."/>
            <person name="Walker B."/>
            <person name="Young S.K."/>
            <person name="Zeng Q."/>
            <person name="Gargeya S."/>
            <person name="Fitzgerald M."/>
            <person name="Haas B."/>
            <person name="Abouelleil A."/>
            <person name="Allen A.W."/>
            <person name="Alvarado L."/>
            <person name="Arachchi H.M."/>
            <person name="Berlin A.M."/>
            <person name="Chapman S.B."/>
            <person name="Gainer-Dewar J."/>
            <person name="Goldberg J."/>
            <person name="Griggs A."/>
            <person name="Gujja S."/>
            <person name="Hansen M."/>
            <person name="Howarth C."/>
            <person name="Imamovic A."/>
            <person name="Ireland A."/>
            <person name="Larimer J."/>
            <person name="McCowan C."/>
            <person name="Murphy C."/>
            <person name="Pearson M."/>
            <person name="Poon T.W."/>
            <person name="Priest M."/>
            <person name="Roberts A."/>
            <person name="Saif S."/>
            <person name="Shea T."/>
            <person name="Sisk P."/>
            <person name="Sykes S."/>
            <person name="Wortman J."/>
            <person name="Nusbaum C."/>
            <person name="Birren B."/>
        </authorList>
    </citation>
    <scope>NUCLEOTIDE SEQUENCE [LARGE SCALE GENOMIC DNA]</scope>
    <source>
        <strain evidence="2">MINIMUS1</strain>
    </source>
</reference>
<dbReference type="Proteomes" id="UP000075920">
    <property type="component" value="Unassembled WGS sequence"/>
</dbReference>
<sequence length="97" mass="11055">MDFIRLLPTDVTRSGSLTTYAAERPFIVSTERTSMFTDHRFHRYDVTTTEAALSLSVMSGQNIDMWLAGDIENHPINRAGINESGISMYQRLKSYYS</sequence>
<reference evidence="1" key="2">
    <citation type="submission" date="2020-05" db="UniProtKB">
        <authorList>
            <consortium name="EnsemblMetazoa"/>
        </authorList>
    </citation>
    <scope>IDENTIFICATION</scope>
    <source>
        <strain evidence="1">MINIMUS1</strain>
    </source>
</reference>
<keyword evidence="2" id="KW-1185">Reference proteome</keyword>
<dbReference type="EnsemblMetazoa" id="AMIN014787-RA">
    <property type="protein sequence ID" value="AMIN014787-PA"/>
    <property type="gene ID" value="AMIN014787"/>
</dbReference>
<dbReference type="AlphaFoldDB" id="A0A182WQ59"/>
<accession>A0A182WQ59</accession>
<evidence type="ECO:0000313" key="2">
    <source>
        <dbReference type="Proteomes" id="UP000075920"/>
    </source>
</evidence>
<organism evidence="1 2">
    <name type="scientific">Anopheles minimus</name>
    <dbReference type="NCBI Taxonomy" id="112268"/>
    <lineage>
        <taxon>Eukaryota</taxon>
        <taxon>Metazoa</taxon>
        <taxon>Ecdysozoa</taxon>
        <taxon>Arthropoda</taxon>
        <taxon>Hexapoda</taxon>
        <taxon>Insecta</taxon>
        <taxon>Pterygota</taxon>
        <taxon>Neoptera</taxon>
        <taxon>Endopterygota</taxon>
        <taxon>Diptera</taxon>
        <taxon>Nematocera</taxon>
        <taxon>Culicoidea</taxon>
        <taxon>Culicidae</taxon>
        <taxon>Anophelinae</taxon>
        <taxon>Anopheles</taxon>
    </lineage>
</organism>
<evidence type="ECO:0000313" key="1">
    <source>
        <dbReference type="EnsemblMetazoa" id="AMIN014787-PA"/>
    </source>
</evidence>
<name>A0A182WQ59_9DIPT</name>
<dbReference type="VEuPathDB" id="VectorBase:AMIN014787"/>
<proteinExistence type="predicted"/>